<accession>A0ABW4AUJ8</accession>
<feature type="domain" description="SCP" evidence="2">
    <location>
        <begin position="1"/>
        <end position="96"/>
    </location>
</feature>
<dbReference type="Gene3D" id="3.40.33.10">
    <property type="entry name" value="CAP"/>
    <property type="match status" value="1"/>
</dbReference>
<keyword evidence="4" id="KW-1185">Reference proteome</keyword>
<dbReference type="SUPFAM" id="SSF55797">
    <property type="entry name" value="PR-1-like"/>
    <property type="match status" value="1"/>
</dbReference>
<proteinExistence type="predicted"/>
<evidence type="ECO:0000313" key="4">
    <source>
        <dbReference type="Proteomes" id="UP001597183"/>
    </source>
</evidence>
<evidence type="ECO:0000256" key="1">
    <source>
        <dbReference type="SAM" id="MobiDB-lite"/>
    </source>
</evidence>
<feature type="compositionally biased region" description="Basic and acidic residues" evidence="1">
    <location>
        <begin position="1"/>
        <end position="10"/>
    </location>
</feature>
<organism evidence="3 4">
    <name type="scientific">Actinoplanes sichuanensis</name>
    <dbReference type="NCBI Taxonomy" id="512349"/>
    <lineage>
        <taxon>Bacteria</taxon>
        <taxon>Bacillati</taxon>
        <taxon>Actinomycetota</taxon>
        <taxon>Actinomycetes</taxon>
        <taxon>Micromonosporales</taxon>
        <taxon>Micromonosporaceae</taxon>
        <taxon>Actinoplanes</taxon>
    </lineage>
</organism>
<evidence type="ECO:0000313" key="3">
    <source>
        <dbReference type="EMBL" id="MFD1373862.1"/>
    </source>
</evidence>
<dbReference type="CDD" id="cd05379">
    <property type="entry name" value="CAP_bacterial"/>
    <property type="match status" value="1"/>
</dbReference>
<evidence type="ECO:0000259" key="2">
    <source>
        <dbReference type="Pfam" id="PF00188"/>
    </source>
</evidence>
<dbReference type="RefSeq" id="WP_378079269.1">
    <property type="nucleotide sequence ID" value="NZ_JBHTMK010000074.1"/>
</dbReference>
<sequence>MEAAAQKHSELQAAQNTMSHQLPGEASMGDRVTAEGYRWRGVAENVAAGYTSPASVMDGWMNSPGHKANILNCAYTEIGVGLAKSSSGTQYWTQNFATPA</sequence>
<protein>
    <submittedName>
        <fullName evidence="3">CAP domain-containing protein</fullName>
    </submittedName>
</protein>
<dbReference type="Proteomes" id="UP001597183">
    <property type="component" value="Unassembled WGS sequence"/>
</dbReference>
<comment type="caution">
    <text evidence="3">The sequence shown here is derived from an EMBL/GenBank/DDBJ whole genome shotgun (WGS) entry which is preliminary data.</text>
</comment>
<feature type="region of interest" description="Disordered" evidence="1">
    <location>
        <begin position="1"/>
        <end position="29"/>
    </location>
</feature>
<dbReference type="Pfam" id="PF00188">
    <property type="entry name" value="CAP"/>
    <property type="match status" value="1"/>
</dbReference>
<dbReference type="PANTHER" id="PTHR31157:SF1">
    <property type="entry name" value="SCP DOMAIN-CONTAINING PROTEIN"/>
    <property type="match status" value="1"/>
</dbReference>
<dbReference type="EMBL" id="JBHTMK010000074">
    <property type="protein sequence ID" value="MFD1373862.1"/>
    <property type="molecule type" value="Genomic_DNA"/>
</dbReference>
<reference evidence="4" key="1">
    <citation type="journal article" date="2019" name="Int. J. Syst. Evol. Microbiol.">
        <title>The Global Catalogue of Microorganisms (GCM) 10K type strain sequencing project: providing services to taxonomists for standard genome sequencing and annotation.</title>
        <authorList>
            <consortium name="The Broad Institute Genomics Platform"/>
            <consortium name="The Broad Institute Genome Sequencing Center for Infectious Disease"/>
            <person name="Wu L."/>
            <person name="Ma J."/>
        </authorList>
    </citation>
    <scope>NUCLEOTIDE SEQUENCE [LARGE SCALE GENOMIC DNA]</scope>
    <source>
        <strain evidence="4">CCM 7526</strain>
    </source>
</reference>
<dbReference type="InterPro" id="IPR035940">
    <property type="entry name" value="CAP_sf"/>
</dbReference>
<name>A0ABW4AUJ8_9ACTN</name>
<gene>
    <name evidence="3" type="ORF">ACFQ5G_51765</name>
</gene>
<dbReference type="InterPro" id="IPR014044">
    <property type="entry name" value="CAP_dom"/>
</dbReference>
<dbReference type="PANTHER" id="PTHR31157">
    <property type="entry name" value="SCP DOMAIN-CONTAINING PROTEIN"/>
    <property type="match status" value="1"/>
</dbReference>